<comment type="catalytic activity">
    <reaction evidence="4">
        <text>RX + glutathione = an S-substituted glutathione + a halide anion + H(+)</text>
        <dbReference type="Rhea" id="RHEA:16437"/>
        <dbReference type="ChEBI" id="CHEBI:15378"/>
        <dbReference type="ChEBI" id="CHEBI:16042"/>
        <dbReference type="ChEBI" id="CHEBI:17792"/>
        <dbReference type="ChEBI" id="CHEBI:57925"/>
        <dbReference type="ChEBI" id="CHEBI:90779"/>
        <dbReference type="EC" id="2.5.1.18"/>
    </reaction>
</comment>
<dbReference type="AlphaFoldDB" id="A0A438N3F3"/>
<dbReference type="EMBL" id="NAJM01000024">
    <property type="protein sequence ID" value="RVX70271.1"/>
    <property type="molecule type" value="Genomic_DNA"/>
</dbReference>
<dbReference type="InterPro" id="IPR036282">
    <property type="entry name" value="Glutathione-S-Trfase_C_sf"/>
</dbReference>
<dbReference type="Proteomes" id="UP000288859">
    <property type="component" value="Unassembled WGS sequence"/>
</dbReference>
<dbReference type="SUPFAM" id="SSF52833">
    <property type="entry name" value="Thioredoxin-like"/>
    <property type="match status" value="1"/>
</dbReference>
<dbReference type="PANTHER" id="PTHR44051">
    <property type="entry name" value="GLUTATHIONE S-TRANSFERASE-RELATED"/>
    <property type="match status" value="1"/>
</dbReference>
<organism evidence="7 8">
    <name type="scientific">Exophiala mesophila</name>
    <name type="common">Black yeast-like fungus</name>
    <dbReference type="NCBI Taxonomy" id="212818"/>
    <lineage>
        <taxon>Eukaryota</taxon>
        <taxon>Fungi</taxon>
        <taxon>Dikarya</taxon>
        <taxon>Ascomycota</taxon>
        <taxon>Pezizomycotina</taxon>
        <taxon>Eurotiomycetes</taxon>
        <taxon>Chaetothyriomycetidae</taxon>
        <taxon>Chaetothyriales</taxon>
        <taxon>Herpotrichiellaceae</taxon>
        <taxon>Exophiala</taxon>
    </lineage>
</organism>
<evidence type="ECO:0000313" key="8">
    <source>
        <dbReference type="Proteomes" id="UP000288859"/>
    </source>
</evidence>
<comment type="caution">
    <text evidence="7">The sequence shown here is derived from an EMBL/GenBank/DDBJ whole genome shotgun (WGS) entry which is preliminary data.</text>
</comment>
<dbReference type="GO" id="GO:0004602">
    <property type="term" value="F:glutathione peroxidase activity"/>
    <property type="evidence" value="ECO:0007669"/>
    <property type="project" value="UniProtKB-ARBA"/>
</dbReference>
<evidence type="ECO:0000256" key="3">
    <source>
        <dbReference type="ARBA" id="ARBA00022679"/>
    </source>
</evidence>
<evidence type="ECO:0000256" key="4">
    <source>
        <dbReference type="ARBA" id="ARBA00047960"/>
    </source>
</evidence>
<accession>A0A438N3F3</accession>
<reference evidence="7 8" key="1">
    <citation type="submission" date="2017-03" db="EMBL/GenBank/DDBJ databases">
        <title>Genomes of endolithic fungi from Antarctica.</title>
        <authorList>
            <person name="Coleine C."/>
            <person name="Masonjones S."/>
            <person name="Stajich J.E."/>
        </authorList>
    </citation>
    <scope>NUCLEOTIDE SEQUENCE [LARGE SCALE GENOMIC DNA]</scope>
    <source>
        <strain evidence="7 8">CCFEE 6314</strain>
    </source>
</reference>
<dbReference type="InterPro" id="IPR004046">
    <property type="entry name" value="GST_C"/>
</dbReference>
<dbReference type="VEuPathDB" id="FungiDB:PV10_08353"/>
<dbReference type="Pfam" id="PF00043">
    <property type="entry name" value="GST_C"/>
    <property type="match status" value="1"/>
</dbReference>
<dbReference type="SFLD" id="SFLDG00358">
    <property type="entry name" value="Main_(cytGST)"/>
    <property type="match status" value="1"/>
</dbReference>
<name>A0A438N3F3_EXOME</name>
<protein>
    <recommendedName>
        <fullName evidence="2">glutathione transferase</fullName>
        <ecNumber evidence="2">2.5.1.18</ecNumber>
    </recommendedName>
</protein>
<dbReference type="OrthoDB" id="4110653at2759"/>
<dbReference type="PROSITE" id="PS50405">
    <property type="entry name" value="GST_CTER"/>
    <property type="match status" value="1"/>
</dbReference>
<dbReference type="FunFam" id="3.40.30.10:FF:000156">
    <property type="entry name" value="Glutathione S-transferase 1"/>
    <property type="match status" value="1"/>
</dbReference>
<dbReference type="SUPFAM" id="SSF47616">
    <property type="entry name" value="GST C-terminal domain-like"/>
    <property type="match status" value="1"/>
</dbReference>
<dbReference type="InterPro" id="IPR040079">
    <property type="entry name" value="Glutathione_S-Trfase"/>
</dbReference>
<feature type="domain" description="GST N-terminal" evidence="5">
    <location>
        <begin position="1"/>
        <end position="81"/>
    </location>
</feature>
<proteinExistence type="inferred from homology"/>
<dbReference type="SFLD" id="SFLDG01150">
    <property type="entry name" value="Main.1:_Beta-like"/>
    <property type="match status" value="1"/>
</dbReference>
<dbReference type="Gene3D" id="3.40.30.10">
    <property type="entry name" value="Glutaredoxin"/>
    <property type="match status" value="1"/>
</dbReference>
<dbReference type="PANTHER" id="PTHR44051:SF9">
    <property type="entry name" value="GLUTATHIONE S-TRANSFERASE 1"/>
    <property type="match status" value="1"/>
</dbReference>
<comment type="similarity">
    <text evidence="1">Belongs to the GST superfamily.</text>
</comment>
<dbReference type="InterPro" id="IPR004045">
    <property type="entry name" value="Glutathione_S-Trfase_N"/>
</dbReference>
<keyword evidence="3" id="KW-0808">Transferase</keyword>
<dbReference type="GO" id="GO:0005737">
    <property type="term" value="C:cytoplasm"/>
    <property type="evidence" value="ECO:0007669"/>
    <property type="project" value="UniProtKB-ARBA"/>
</dbReference>
<dbReference type="InterPro" id="IPR036249">
    <property type="entry name" value="Thioredoxin-like_sf"/>
</dbReference>
<dbReference type="EC" id="2.5.1.18" evidence="2"/>
<dbReference type="GO" id="GO:0004364">
    <property type="term" value="F:glutathione transferase activity"/>
    <property type="evidence" value="ECO:0007669"/>
    <property type="project" value="UniProtKB-EC"/>
</dbReference>
<dbReference type="Gene3D" id="1.20.1050.10">
    <property type="match status" value="1"/>
</dbReference>
<evidence type="ECO:0000256" key="1">
    <source>
        <dbReference type="ARBA" id="ARBA00007409"/>
    </source>
</evidence>
<dbReference type="Pfam" id="PF13409">
    <property type="entry name" value="GST_N_2"/>
    <property type="match status" value="1"/>
</dbReference>
<gene>
    <name evidence="7" type="ORF">B0A52_05604</name>
</gene>
<evidence type="ECO:0000313" key="7">
    <source>
        <dbReference type="EMBL" id="RVX70271.1"/>
    </source>
</evidence>
<dbReference type="PROSITE" id="PS50404">
    <property type="entry name" value="GST_NTER"/>
    <property type="match status" value="1"/>
</dbReference>
<dbReference type="InterPro" id="IPR010987">
    <property type="entry name" value="Glutathione-S-Trfase_C-like"/>
</dbReference>
<evidence type="ECO:0000256" key="2">
    <source>
        <dbReference type="ARBA" id="ARBA00012452"/>
    </source>
</evidence>
<feature type="domain" description="GST C-terminal" evidence="6">
    <location>
        <begin position="87"/>
        <end position="218"/>
    </location>
</feature>
<dbReference type="SFLD" id="SFLDS00019">
    <property type="entry name" value="Glutathione_Transferase_(cytos"/>
    <property type="match status" value="1"/>
</dbReference>
<evidence type="ECO:0000259" key="5">
    <source>
        <dbReference type="PROSITE" id="PS50404"/>
    </source>
</evidence>
<dbReference type="CDD" id="cd03046">
    <property type="entry name" value="GST_N_GTT1_like"/>
    <property type="match status" value="1"/>
</dbReference>
<evidence type="ECO:0000259" key="6">
    <source>
        <dbReference type="PROSITE" id="PS50405"/>
    </source>
</evidence>
<sequence>MLIVHHLQRSQSERIVWLCEELGIPYELKVYQRDPNTFMSPPELQALHPTQAAPVIQDGTVTLAESGAIVEYILTKYGRGNLSISPTAANYPDYLYFLHFGNGYLQPAIRLHSQVSRSNPPPGDVGAKFARRGFEKSLQILEDRLRTNTWLAGDEFTAADIMNVCALTTMRLFLPFSLVGFESILAYLQRVTERTAYQRAVAKGDPGFQPPIGPEKPPR</sequence>